<keyword evidence="3" id="KW-1185">Reference proteome</keyword>
<dbReference type="SUPFAM" id="SSF46785">
    <property type="entry name" value="Winged helix' DNA-binding domain"/>
    <property type="match status" value="1"/>
</dbReference>
<dbReference type="GO" id="GO:0003677">
    <property type="term" value="F:DNA binding"/>
    <property type="evidence" value="ECO:0007669"/>
    <property type="project" value="UniProtKB-KW"/>
</dbReference>
<evidence type="ECO:0000313" key="3">
    <source>
        <dbReference type="Proteomes" id="UP000515679"/>
    </source>
</evidence>
<reference evidence="2 3" key="1">
    <citation type="submission" date="2019-07" db="EMBL/GenBank/DDBJ databases">
        <authorList>
            <person name="Kim J.K."/>
            <person name="Cheong H.-M."/>
            <person name="Choi Y."/>
            <person name="Hwang K.J."/>
            <person name="Lee S."/>
            <person name="Choi C."/>
        </authorList>
    </citation>
    <scope>NUCLEOTIDE SEQUENCE [LARGE SCALE GENOMIC DNA]</scope>
    <source>
        <strain evidence="2 3">KS 22</strain>
    </source>
</reference>
<dbReference type="Gene3D" id="1.10.10.10">
    <property type="entry name" value="Winged helix-like DNA-binding domain superfamily/Winged helix DNA-binding domain"/>
    <property type="match status" value="1"/>
</dbReference>
<evidence type="ECO:0000256" key="1">
    <source>
        <dbReference type="ARBA" id="ARBA00023125"/>
    </source>
</evidence>
<dbReference type="AlphaFoldDB" id="A0A7G5BVS4"/>
<organism evidence="2 3">
    <name type="scientific">Cohnella cholangitidis</name>
    <dbReference type="NCBI Taxonomy" id="2598458"/>
    <lineage>
        <taxon>Bacteria</taxon>
        <taxon>Bacillati</taxon>
        <taxon>Bacillota</taxon>
        <taxon>Bacilli</taxon>
        <taxon>Bacillales</taxon>
        <taxon>Paenibacillaceae</taxon>
        <taxon>Cohnella</taxon>
    </lineage>
</organism>
<keyword evidence="1" id="KW-0238">DNA-binding</keyword>
<sequence length="310" mass="35122">MLELNINEPDKLIAVTHALSTRARIDMLRLLNTRSMNIVEIAEALSLPVSTVASNVKVLEGAKLITTELLPAVRGAMKVCSRSFDDIHIVLNNAFQSTNAEEALIYELEMPIGHYSDCEVLPTCGMASQESMIILEDEPASFYHPKHVGAQIIWFRKGYLEYLFPLELPQNAKIQQLEFSMEMCSEAPNYDNDWPSDITLWVNGVDIGTWTSPGDFGGRRGKRNPSWWPDMATQYGLLKNWKIDNERTTLDMQKVSEVTVDRLGLLQKPNLRLRIGVKQDAVHKGGVNLFGRHFGDYEQEIVMKIHYSLN</sequence>
<dbReference type="CDD" id="cd00090">
    <property type="entry name" value="HTH_ARSR"/>
    <property type="match status" value="1"/>
</dbReference>
<protein>
    <submittedName>
        <fullName evidence="2">Helix-turn-helix domain-containing protein</fullName>
    </submittedName>
</protein>
<dbReference type="KEGG" id="cchl:FPL14_07535"/>
<dbReference type="InterPro" id="IPR011991">
    <property type="entry name" value="ArsR-like_HTH"/>
</dbReference>
<dbReference type="EMBL" id="CP041969">
    <property type="protein sequence ID" value="QMV41058.1"/>
    <property type="molecule type" value="Genomic_DNA"/>
</dbReference>
<evidence type="ECO:0000313" key="2">
    <source>
        <dbReference type="EMBL" id="QMV41058.1"/>
    </source>
</evidence>
<proteinExistence type="predicted"/>
<dbReference type="InterPro" id="IPR036390">
    <property type="entry name" value="WH_DNA-bd_sf"/>
</dbReference>
<accession>A0A7G5BVS4</accession>
<name>A0A7G5BVS4_9BACL</name>
<dbReference type="RefSeq" id="WP_182302418.1">
    <property type="nucleotide sequence ID" value="NZ_CP041969.1"/>
</dbReference>
<dbReference type="InterPro" id="IPR036388">
    <property type="entry name" value="WH-like_DNA-bd_sf"/>
</dbReference>
<gene>
    <name evidence="2" type="ORF">FPL14_07535</name>
</gene>
<dbReference type="Proteomes" id="UP000515679">
    <property type="component" value="Chromosome"/>
</dbReference>